<dbReference type="OMA" id="HKVIRQM"/>
<evidence type="ECO:0000256" key="8">
    <source>
        <dbReference type="ARBA" id="ARBA00035506"/>
    </source>
</evidence>
<organism evidence="10 11">
    <name type="scientific">Acanthaster planci</name>
    <name type="common">Crown-of-thorns starfish</name>
    <dbReference type="NCBI Taxonomy" id="133434"/>
    <lineage>
        <taxon>Eukaryota</taxon>
        <taxon>Metazoa</taxon>
        <taxon>Echinodermata</taxon>
        <taxon>Eleutherozoa</taxon>
        <taxon>Asterozoa</taxon>
        <taxon>Asteroidea</taxon>
        <taxon>Valvatacea</taxon>
        <taxon>Valvatida</taxon>
        <taxon>Acanthasteridae</taxon>
        <taxon>Acanthaster</taxon>
    </lineage>
</organism>
<dbReference type="GO" id="GO:0005762">
    <property type="term" value="C:mitochondrial large ribosomal subunit"/>
    <property type="evidence" value="ECO:0007669"/>
    <property type="project" value="TreeGrafter"/>
</dbReference>
<dbReference type="InterPro" id="IPR047867">
    <property type="entry name" value="Ribosomal_uL22_bac/org-type"/>
</dbReference>
<evidence type="ECO:0000256" key="7">
    <source>
        <dbReference type="ARBA" id="ARBA00035286"/>
    </source>
</evidence>
<evidence type="ECO:0000256" key="9">
    <source>
        <dbReference type="RuleBase" id="RU004005"/>
    </source>
</evidence>
<evidence type="ECO:0000313" key="11">
    <source>
        <dbReference type="RefSeq" id="XP_022084522.1"/>
    </source>
</evidence>
<keyword evidence="6 9" id="KW-0687">Ribonucleoprotein</keyword>
<comment type="similarity">
    <text evidence="2 9">Belongs to the universal ribosomal protein uL22 family.</text>
</comment>
<reference evidence="11" key="1">
    <citation type="submission" date="2025-08" db="UniProtKB">
        <authorList>
            <consortium name="RefSeq"/>
        </authorList>
    </citation>
    <scope>IDENTIFICATION</scope>
</reference>
<dbReference type="Proteomes" id="UP000694845">
    <property type="component" value="Unplaced"/>
</dbReference>
<evidence type="ECO:0000256" key="3">
    <source>
        <dbReference type="ARBA" id="ARBA00022946"/>
    </source>
</evidence>
<dbReference type="GO" id="GO:0006412">
    <property type="term" value="P:translation"/>
    <property type="evidence" value="ECO:0007669"/>
    <property type="project" value="InterPro"/>
</dbReference>
<dbReference type="SUPFAM" id="SSF54843">
    <property type="entry name" value="Ribosomal protein L22"/>
    <property type="match status" value="1"/>
</dbReference>
<sequence>MASFGCFKSLSCSRRFAVNVRKAVRDVGLLNFRKVPRIPASVACVDDEQLGRSLFSLPASERSFIASSTLVSGADQPLLNLTTTLSGRAMCIDRCLHTSSYLAVKAWERRNKKVYPPQKPGEPPRKAEVYYSRRQIKHSMRKMWYIAKFVKGMMIDDALTQLQFIDKKSAKIAREVLLEAQEEAVKNHNVEFKSNLHIADAFVGKGEYDHAMRIHAKGRFSILDLVYSHFFVCLREGPPPKEVETTGYDQAQHYIDSLRKRTITHSV</sequence>
<keyword evidence="3" id="KW-0809">Transit peptide</keyword>
<dbReference type="GeneID" id="110975944"/>
<dbReference type="PANTHER" id="PTHR13501">
    <property type="entry name" value="CHLOROPLAST 50S RIBOSOMAL PROTEIN L22-RELATED"/>
    <property type="match status" value="1"/>
</dbReference>
<dbReference type="InterPro" id="IPR001063">
    <property type="entry name" value="Ribosomal_uL22"/>
</dbReference>
<dbReference type="OrthoDB" id="416470at2759"/>
<name>A0A8B7XW97_ACAPL</name>
<gene>
    <name evidence="11" type="primary">LOC110975944</name>
</gene>
<proteinExistence type="inferred from homology"/>
<evidence type="ECO:0000256" key="4">
    <source>
        <dbReference type="ARBA" id="ARBA00022980"/>
    </source>
</evidence>
<dbReference type="Pfam" id="PF00237">
    <property type="entry name" value="Ribosomal_L22"/>
    <property type="match status" value="1"/>
</dbReference>
<evidence type="ECO:0000256" key="1">
    <source>
        <dbReference type="ARBA" id="ARBA00004173"/>
    </source>
</evidence>
<dbReference type="KEGG" id="aplc:110975944"/>
<protein>
    <recommendedName>
        <fullName evidence="7">Large ribosomal subunit protein uL22m</fullName>
    </recommendedName>
    <alternativeName>
        <fullName evidence="8">39S ribosomal protein L22, mitochondrial</fullName>
    </alternativeName>
</protein>
<keyword evidence="5" id="KW-0496">Mitochondrion</keyword>
<dbReference type="FunFam" id="3.90.470.10:FF:000009">
    <property type="entry name" value="39S ribosomal protein L22, mitochondrial"/>
    <property type="match status" value="1"/>
</dbReference>
<dbReference type="PANTHER" id="PTHR13501:SF8">
    <property type="entry name" value="LARGE RIBOSOMAL SUBUNIT PROTEIN UL22M"/>
    <property type="match status" value="1"/>
</dbReference>
<evidence type="ECO:0000256" key="6">
    <source>
        <dbReference type="ARBA" id="ARBA00023274"/>
    </source>
</evidence>
<evidence type="ECO:0000313" key="10">
    <source>
        <dbReference type="Proteomes" id="UP000694845"/>
    </source>
</evidence>
<dbReference type="InterPro" id="IPR036394">
    <property type="entry name" value="Ribosomal_uL22_sf"/>
</dbReference>
<evidence type="ECO:0000256" key="5">
    <source>
        <dbReference type="ARBA" id="ARBA00023128"/>
    </source>
</evidence>
<dbReference type="RefSeq" id="XP_022084522.1">
    <property type="nucleotide sequence ID" value="XM_022228830.1"/>
</dbReference>
<dbReference type="AlphaFoldDB" id="A0A8B7XW97"/>
<evidence type="ECO:0000256" key="2">
    <source>
        <dbReference type="ARBA" id="ARBA00009451"/>
    </source>
</evidence>
<dbReference type="GO" id="GO:0003735">
    <property type="term" value="F:structural constituent of ribosome"/>
    <property type="evidence" value="ECO:0007669"/>
    <property type="project" value="InterPro"/>
</dbReference>
<comment type="subcellular location">
    <subcellularLocation>
        <location evidence="1">Mitochondrion</location>
    </subcellularLocation>
</comment>
<accession>A0A8B7XW97</accession>
<keyword evidence="4 9" id="KW-0689">Ribosomal protein</keyword>
<dbReference type="Gene3D" id="3.90.470.10">
    <property type="entry name" value="Ribosomal protein L22/L17"/>
    <property type="match status" value="1"/>
</dbReference>
<keyword evidence="10" id="KW-1185">Reference proteome</keyword>